<dbReference type="AlphaFoldDB" id="A0A329BR02"/>
<dbReference type="InterPro" id="IPR037401">
    <property type="entry name" value="SnoaL-like"/>
</dbReference>
<dbReference type="Proteomes" id="UP000248918">
    <property type="component" value="Unassembled WGS sequence"/>
</dbReference>
<dbReference type="RefSeq" id="WP_244147038.1">
    <property type="nucleotide sequence ID" value="NZ_CADFFP010000013.1"/>
</dbReference>
<dbReference type="Gene3D" id="3.10.450.50">
    <property type="match status" value="1"/>
</dbReference>
<accession>A0A329BR02</accession>
<dbReference type="SUPFAM" id="SSF54427">
    <property type="entry name" value="NTF2-like"/>
    <property type="match status" value="1"/>
</dbReference>
<sequence length="147" mass="16233">MEAHPLSEAAQRTLSAWHDLLQRNAMDELDPLLADSIVFRSPVAHTSYPGKAAIRLILQTVNGVFRQFEYHRRFVSEDGRSVVLEFSAEVDGKSLKGIDMLRFDESGKIEEFEVMVRPMSGLQALAEQMGAQLATAQAVLTGKSDAA</sequence>
<name>A0A329BR02_9BURK</name>
<proteinExistence type="predicted"/>
<feature type="domain" description="SnoaL-like" evidence="1">
    <location>
        <begin position="16"/>
        <end position="111"/>
    </location>
</feature>
<dbReference type="Pfam" id="PF12680">
    <property type="entry name" value="SnoaL_2"/>
    <property type="match status" value="1"/>
</dbReference>
<evidence type="ECO:0000259" key="1">
    <source>
        <dbReference type="Pfam" id="PF12680"/>
    </source>
</evidence>
<gene>
    <name evidence="2" type="ORF">BX591_11985</name>
</gene>
<protein>
    <submittedName>
        <fullName evidence="2">SnoaL-like protein</fullName>
    </submittedName>
</protein>
<organism evidence="2 3">
    <name type="scientific">Paraburkholderia bryophila</name>
    <dbReference type="NCBI Taxonomy" id="420952"/>
    <lineage>
        <taxon>Bacteria</taxon>
        <taxon>Pseudomonadati</taxon>
        <taxon>Pseudomonadota</taxon>
        <taxon>Betaproteobacteria</taxon>
        <taxon>Burkholderiales</taxon>
        <taxon>Burkholderiaceae</taxon>
        <taxon>Paraburkholderia</taxon>
    </lineage>
</organism>
<dbReference type="EMBL" id="QLTK01000019">
    <property type="protein sequence ID" value="RAS23841.1"/>
    <property type="molecule type" value="Genomic_DNA"/>
</dbReference>
<reference evidence="2 3" key="1">
    <citation type="submission" date="2018-06" db="EMBL/GenBank/DDBJ databases">
        <title>Genomic Encyclopedia of Type Strains, Phase III (KMG-III): the genomes of soil and plant-associated and newly described type strains.</title>
        <authorList>
            <person name="Whitman W."/>
        </authorList>
    </citation>
    <scope>NUCLEOTIDE SEQUENCE [LARGE SCALE GENOMIC DNA]</scope>
    <source>
        <strain evidence="2 3">LMG 23644</strain>
    </source>
</reference>
<comment type="caution">
    <text evidence="2">The sequence shown here is derived from an EMBL/GenBank/DDBJ whole genome shotgun (WGS) entry which is preliminary data.</text>
</comment>
<evidence type="ECO:0000313" key="2">
    <source>
        <dbReference type="EMBL" id="RAS23841.1"/>
    </source>
</evidence>
<evidence type="ECO:0000313" key="3">
    <source>
        <dbReference type="Proteomes" id="UP000248918"/>
    </source>
</evidence>
<dbReference type="InterPro" id="IPR032710">
    <property type="entry name" value="NTF2-like_dom_sf"/>
</dbReference>